<sequence length="634" mass="73398">MHGTKKNDVDIKISTDYRSWIWFKYIYIGCADICFWWTVWNIADHLWPMDITTDGALSYVRGYMLIIAANLYYLLQRLLFRETCHKFYETRDKHLHPACIVTEEEVIRNKPIRFQVLKKVLTLMIWMVVVGFIQVWRGLFATFDYVVDLLHLHFDINKILSSVIFQLIVGITLAFTQRNNAVNLCPTHKIYKYDELEEMDGLFSLHVFENLLLKDDQKTSNTRNSKMEIKEAQTSVPPPPPPPPTKSRRKFSPLNSGFDLPQYAARKMSGQLHRSSSTNSLYSQRKASQSSKNSDMSSVASTVYQDSTPPSCKTSTSSLQSTESTEGRKMSRVELDFNEKNKRKISTMSFLNAPSFEIIEEEQHENEAGNSFPDQTMIGIDNKNFLNTEVEDEIPMHKLSEQSNTLFIDLKDIQDNNKEENADVAEAACDISLDVIGGSSTEEMSTSSESFMQHVRRASFRRRVHFEELDDKDSVDSLDLNATTGTEFRYNHCKVCLFISILTYIYTIHHRQVFLHIFGGMFWSTTWKLFDFATESIFTKTASDIPGLVLIAIFCHSMNHLVLFRFKEMATKLHWKTFWEFFCGLFTVCLWAPTWYVWDVIAEATGYKLYFQIGMHVLSFLSLVYFNVSINLAL</sequence>
<feature type="transmembrane region" description="Helical" evidence="2">
    <location>
        <begin position="59"/>
        <end position="75"/>
    </location>
</feature>
<evidence type="ECO:0000313" key="3">
    <source>
        <dbReference type="EnsemblMetazoa" id="CLYHEMP015138.1"/>
    </source>
</evidence>
<dbReference type="GeneID" id="136805227"/>
<name>A0A7M5WZF6_9CNID</name>
<dbReference type="EnsemblMetazoa" id="CLYHEMT015138.2">
    <property type="protein sequence ID" value="CLYHEMP015138.2"/>
    <property type="gene ID" value="CLYHEMG015138"/>
</dbReference>
<evidence type="ECO:0000256" key="2">
    <source>
        <dbReference type="SAM" id="Phobius"/>
    </source>
</evidence>
<accession>A0A7M5WZF6</accession>
<feature type="compositionally biased region" description="Low complexity" evidence="1">
    <location>
        <begin position="307"/>
        <end position="324"/>
    </location>
</feature>
<feature type="transmembrane region" description="Helical" evidence="2">
    <location>
        <begin position="120"/>
        <end position="139"/>
    </location>
</feature>
<dbReference type="EnsemblMetazoa" id="CLYHEMT015138.1">
    <property type="protein sequence ID" value="CLYHEMP015138.1"/>
    <property type="gene ID" value="CLYHEMG015138"/>
</dbReference>
<keyword evidence="2" id="KW-0472">Membrane</keyword>
<feature type="transmembrane region" description="Helical" evidence="2">
    <location>
        <begin position="159"/>
        <end position="176"/>
    </location>
</feature>
<feature type="transmembrane region" description="Helical" evidence="2">
    <location>
        <begin position="513"/>
        <end position="530"/>
    </location>
</feature>
<feature type="compositionally biased region" description="Polar residues" evidence="1">
    <location>
        <begin position="272"/>
        <end position="306"/>
    </location>
</feature>
<protein>
    <submittedName>
        <fullName evidence="3">Uncharacterized protein</fullName>
    </submittedName>
</protein>
<feature type="transmembrane region" description="Helical" evidence="2">
    <location>
        <begin position="21"/>
        <end position="39"/>
    </location>
</feature>
<dbReference type="Proteomes" id="UP000594262">
    <property type="component" value="Unplaced"/>
</dbReference>
<keyword evidence="4" id="KW-1185">Reference proteome</keyword>
<feature type="transmembrane region" description="Helical" evidence="2">
    <location>
        <begin position="578"/>
        <end position="598"/>
    </location>
</feature>
<feature type="compositionally biased region" description="Pro residues" evidence="1">
    <location>
        <begin position="236"/>
        <end position="245"/>
    </location>
</feature>
<keyword evidence="2" id="KW-1133">Transmembrane helix</keyword>
<evidence type="ECO:0000313" key="4">
    <source>
        <dbReference type="Proteomes" id="UP000594262"/>
    </source>
</evidence>
<feature type="region of interest" description="Disordered" evidence="1">
    <location>
        <begin position="219"/>
        <end position="254"/>
    </location>
</feature>
<dbReference type="OrthoDB" id="6037212at2759"/>
<feature type="transmembrane region" description="Helical" evidence="2">
    <location>
        <begin position="545"/>
        <end position="566"/>
    </location>
</feature>
<evidence type="ECO:0000256" key="1">
    <source>
        <dbReference type="SAM" id="MobiDB-lite"/>
    </source>
</evidence>
<keyword evidence="2" id="KW-0812">Transmembrane</keyword>
<dbReference type="AlphaFoldDB" id="A0A7M5WZF6"/>
<feature type="transmembrane region" description="Helical" evidence="2">
    <location>
        <begin position="610"/>
        <end position="628"/>
    </location>
</feature>
<reference evidence="3" key="1">
    <citation type="submission" date="2021-01" db="UniProtKB">
        <authorList>
            <consortium name="EnsemblMetazoa"/>
        </authorList>
    </citation>
    <scope>IDENTIFICATION</scope>
</reference>
<proteinExistence type="predicted"/>
<organism evidence="3 4">
    <name type="scientific">Clytia hemisphaerica</name>
    <dbReference type="NCBI Taxonomy" id="252671"/>
    <lineage>
        <taxon>Eukaryota</taxon>
        <taxon>Metazoa</taxon>
        <taxon>Cnidaria</taxon>
        <taxon>Hydrozoa</taxon>
        <taxon>Hydroidolina</taxon>
        <taxon>Leptothecata</taxon>
        <taxon>Obeliida</taxon>
        <taxon>Clytiidae</taxon>
        <taxon>Clytia</taxon>
    </lineage>
</organism>
<dbReference type="RefSeq" id="XP_066917906.1">
    <property type="nucleotide sequence ID" value="XM_067061805.1"/>
</dbReference>
<feature type="region of interest" description="Disordered" evidence="1">
    <location>
        <begin position="268"/>
        <end position="329"/>
    </location>
</feature>